<keyword evidence="7" id="KW-1185">Reference proteome</keyword>
<feature type="chain" id="PRO_5042404956" description="Thioredoxin domain-containing protein" evidence="2">
    <location>
        <begin position="25"/>
        <end position="291"/>
    </location>
</feature>
<proteinExistence type="predicted"/>
<dbReference type="PROSITE" id="PS51352">
    <property type="entry name" value="THIOREDOXIN_2"/>
    <property type="match status" value="1"/>
</dbReference>
<evidence type="ECO:0000256" key="2">
    <source>
        <dbReference type="SAM" id="SignalP"/>
    </source>
</evidence>
<feature type="region of interest" description="Disordered" evidence="1">
    <location>
        <begin position="117"/>
        <end position="150"/>
    </location>
</feature>
<name>A0A6U3T4J7_9STRA</name>
<keyword evidence="2" id="KW-0732">Signal</keyword>
<evidence type="ECO:0000313" key="5">
    <source>
        <dbReference type="EMBL" id="CAD9581424.1"/>
    </source>
</evidence>
<dbReference type="InterPro" id="IPR036249">
    <property type="entry name" value="Thioredoxin-like_sf"/>
</dbReference>
<dbReference type="InterPro" id="IPR013766">
    <property type="entry name" value="Thioredoxin_domain"/>
</dbReference>
<accession>A0A6U3T4J7</accession>
<gene>
    <name evidence="6" type="ORF">QTG54_003659</name>
    <name evidence="4" type="ORF">SMAR0320_LOCUS3599</name>
    <name evidence="5" type="ORF">SMAR0320_LOCUS3601</name>
</gene>
<feature type="compositionally biased region" description="Low complexity" evidence="1">
    <location>
        <begin position="132"/>
        <end position="150"/>
    </location>
</feature>
<dbReference type="AlphaFoldDB" id="A0A6U3T4J7"/>
<dbReference type="CDD" id="cd02947">
    <property type="entry name" value="TRX_family"/>
    <property type="match status" value="1"/>
</dbReference>
<evidence type="ECO:0000313" key="7">
    <source>
        <dbReference type="Proteomes" id="UP001224775"/>
    </source>
</evidence>
<reference evidence="6" key="2">
    <citation type="submission" date="2023-06" db="EMBL/GenBank/DDBJ databases">
        <title>Survivors Of The Sea: Transcriptome response of Skeletonema marinoi to long-term dormancy.</title>
        <authorList>
            <person name="Pinder M.I.M."/>
            <person name="Kourtchenko O."/>
            <person name="Robertson E.K."/>
            <person name="Larsson T."/>
            <person name="Maumus F."/>
            <person name="Osuna-Cruz C.M."/>
            <person name="Vancaester E."/>
            <person name="Stenow R."/>
            <person name="Vandepoele K."/>
            <person name="Ploug H."/>
            <person name="Bruchert V."/>
            <person name="Godhe A."/>
            <person name="Topel M."/>
        </authorList>
    </citation>
    <scope>NUCLEOTIDE SEQUENCE</scope>
    <source>
        <strain evidence="6">R05AC</strain>
    </source>
</reference>
<dbReference type="EMBL" id="HBGZ01005207">
    <property type="protein sequence ID" value="CAD9581417.1"/>
    <property type="molecule type" value="Transcribed_RNA"/>
</dbReference>
<evidence type="ECO:0000259" key="3">
    <source>
        <dbReference type="PROSITE" id="PS51352"/>
    </source>
</evidence>
<dbReference type="EMBL" id="HBGZ01005209">
    <property type="protein sequence ID" value="CAD9581424.1"/>
    <property type="molecule type" value="Transcribed_RNA"/>
</dbReference>
<dbReference type="Proteomes" id="UP001224775">
    <property type="component" value="Unassembled WGS sequence"/>
</dbReference>
<reference evidence="5" key="1">
    <citation type="submission" date="2021-01" db="EMBL/GenBank/DDBJ databases">
        <authorList>
            <person name="Corre E."/>
            <person name="Pelletier E."/>
            <person name="Niang G."/>
            <person name="Scheremetjew M."/>
            <person name="Finn R."/>
            <person name="Kale V."/>
            <person name="Holt S."/>
            <person name="Cochrane G."/>
            <person name="Meng A."/>
            <person name="Brown T."/>
            <person name="Cohen L."/>
        </authorList>
    </citation>
    <scope>NUCLEOTIDE SEQUENCE</scope>
    <source>
        <strain evidence="5">SM1012Den-03</strain>
    </source>
</reference>
<evidence type="ECO:0000313" key="4">
    <source>
        <dbReference type="EMBL" id="CAD9581417.1"/>
    </source>
</evidence>
<evidence type="ECO:0000313" key="6">
    <source>
        <dbReference type="EMBL" id="KAK1745735.1"/>
    </source>
</evidence>
<dbReference type="EMBL" id="JATAAI010000005">
    <property type="protein sequence ID" value="KAK1745735.1"/>
    <property type="molecule type" value="Genomic_DNA"/>
</dbReference>
<sequence>MNIKEHRRMSAAVLLAVLSTALLATHTVAFSPASSSPKVRAGTPSHLGYRNYDDIIINTSITTEGEAASSPPVTPTKKQPKILKQGSKSATPPRLYDEATFATLDVDADRMPLSILLEPPAPPLTEQLQPNTTTPSRPSSRVTSTASRAATRSSPITQLFNIQDYHQHVLNEPNQLCIIRFHAPWCQVCRTTNVSWERMASKIVKMNSSKRNIKFLSVSLDGKNEEAAELKDMLQIESVPQGVIHYASEGLFGQKVHLNRKNLGVLKKQLESYLTNDMGADMFLYGLKKET</sequence>
<dbReference type="Gene3D" id="3.40.30.10">
    <property type="entry name" value="Glutaredoxin"/>
    <property type="match status" value="1"/>
</dbReference>
<feature type="signal peptide" evidence="2">
    <location>
        <begin position="1"/>
        <end position="24"/>
    </location>
</feature>
<organism evidence="5">
    <name type="scientific">Skeletonema marinoi</name>
    <dbReference type="NCBI Taxonomy" id="267567"/>
    <lineage>
        <taxon>Eukaryota</taxon>
        <taxon>Sar</taxon>
        <taxon>Stramenopiles</taxon>
        <taxon>Ochrophyta</taxon>
        <taxon>Bacillariophyta</taxon>
        <taxon>Coscinodiscophyceae</taxon>
        <taxon>Thalassiosirophycidae</taxon>
        <taxon>Thalassiosirales</taxon>
        <taxon>Skeletonemataceae</taxon>
        <taxon>Skeletonema</taxon>
        <taxon>Skeletonema marinoi-dohrnii complex</taxon>
    </lineage>
</organism>
<protein>
    <recommendedName>
        <fullName evidence="3">Thioredoxin domain-containing protein</fullName>
    </recommendedName>
</protein>
<dbReference type="SUPFAM" id="SSF52833">
    <property type="entry name" value="Thioredoxin-like"/>
    <property type="match status" value="1"/>
</dbReference>
<evidence type="ECO:0000256" key="1">
    <source>
        <dbReference type="SAM" id="MobiDB-lite"/>
    </source>
</evidence>
<dbReference type="Pfam" id="PF00085">
    <property type="entry name" value="Thioredoxin"/>
    <property type="match status" value="1"/>
</dbReference>
<feature type="region of interest" description="Disordered" evidence="1">
    <location>
        <begin position="63"/>
        <end position="91"/>
    </location>
</feature>
<feature type="domain" description="Thioredoxin" evidence="3">
    <location>
        <begin position="115"/>
        <end position="291"/>
    </location>
</feature>